<feature type="compositionally biased region" description="Basic and acidic residues" evidence="1">
    <location>
        <begin position="84"/>
        <end position="112"/>
    </location>
</feature>
<keyword evidence="4" id="KW-1185">Reference proteome</keyword>
<dbReference type="Gene3D" id="6.10.140.1040">
    <property type="match status" value="1"/>
</dbReference>
<proteinExistence type="predicted"/>
<feature type="region of interest" description="Disordered" evidence="1">
    <location>
        <begin position="1"/>
        <end position="166"/>
    </location>
</feature>
<evidence type="ECO:0000313" key="4">
    <source>
        <dbReference type="Proteomes" id="UP000529965"/>
    </source>
</evidence>
<dbReference type="PANTHER" id="PTHR12299">
    <property type="entry name" value="HYALURONIC ACID-BINDING PROTEIN 4"/>
    <property type="match status" value="1"/>
</dbReference>
<name>A0A7K7GYB6_ERIRU</name>
<dbReference type="GO" id="GO:0003730">
    <property type="term" value="F:mRNA 3'-UTR binding"/>
    <property type="evidence" value="ECO:0007669"/>
    <property type="project" value="TreeGrafter"/>
</dbReference>
<protein>
    <submittedName>
        <fullName evidence="3">PAIRB protein</fullName>
    </submittedName>
</protein>
<reference evidence="3 4" key="1">
    <citation type="submission" date="2019-09" db="EMBL/GenBank/DDBJ databases">
        <title>Bird 10,000 Genomes (B10K) Project - Family phase.</title>
        <authorList>
            <person name="Zhang G."/>
        </authorList>
    </citation>
    <scope>NUCLEOTIDE SEQUENCE [LARGE SCALE GENOMIC DNA]</scope>
    <source>
        <strain evidence="3">OUT-0015</strain>
        <tissue evidence="3">Blood</tissue>
    </source>
</reference>
<feature type="non-terminal residue" evidence="3">
    <location>
        <position position="1"/>
    </location>
</feature>
<accession>A0A7K7GYB6</accession>
<feature type="compositionally biased region" description="Low complexity" evidence="1">
    <location>
        <begin position="11"/>
        <end position="20"/>
    </location>
</feature>
<dbReference type="SMART" id="SM01233">
    <property type="entry name" value="HABP4_PAI-RBP1"/>
    <property type="match status" value="1"/>
</dbReference>
<dbReference type="InterPro" id="IPR039764">
    <property type="entry name" value="HABP4/SERBP1-like"/>
</dbReference>
<evidence type="ECO:0000259" key="2">
    <source>
        <dbReference type="SMART" id="SM01233"/>
    </source>
</evidence>
<comment type="caution">
    <text evidence="3">The sequence shown here is derived from an EMBL/GenBank/DDBJ whole genome shotgun (WGS) entry which is preliminary data.</text>
</comment>
<dbReference type="Proteomes" id="UP000529965">
    <property type="component" value="Unassembled WGS sequence"/>
</dbReference>
<dbReference type="Pfam" id="PF04774">
    <property type="entry name" value="HABP4_PAI-RBP1"/>
    <property type="match status" value="1"/>
</dbReference>
<feature type="domain" description="Hyaluronan/mRNA-binding protein" evidence="2">
    <location>
        <begin position="90"/>
        <end position="193"/>
    </location>
</feature>
<dbReference type="EMBL" id="VZSK01002343">
    <property type="protein sequence ID" value="NWY74707.1"/>
    <property type="molecule type" value="Genomic_DNA"/>
</dbReference>
<organism evidence="3 4">
    <name type="scientific">Erithacus rubecula</name>
    <name type="common">European robin</name>
    <dbReference type="NCBI Taxonomy" id="37610"/>
    <lineage>
        <taxon>Eukaryota</taxon>
        <taxon>Metazoa</taxon>
        <taxon>Chordata</taxon>
        <taxon>Craniata</taxon>
        <taxon>Vertebrata</taxon>
        <taxon>Euteleostomi</taxon>
        <taxon>Archelosauria</taxon>
        <taxon>Archosauria</taxon>
        <taxon>Dinosauria</taxon>
        <taxon>Saurischia</taxon>
        <taxon>Theropoda</taxon>
        <taxon>Coelurosauria</taxon>
        <taxon>Aves</taxon>
        <taxon>Neognathae</taxon>
        <taxon>Neoaves</taxon>
        <taxon>Telluraves</taxon>
        <taxon>Australaves</taxon>
        <taxon>Passeriformes</taxon>
        <taxon>Turdidae</taxon>
        <taxon>Erithacus</taxon>
    </lineage>
</organism>
<dbReference type="InterPro" id="IPR006861">
    <property type="entry name" value="HABP4_PAIRBP1-bd"/>
</dbReference>
<evidence type="ECO:0000313" key="3">
    <source>
        <dbReference type="EMBL" id="NWY74707.1"/>
    </source>
</evidence>
<dbReference type="PANTHER" id="PTHR12299:SF29">
    <property type="entry name" value="SERPINE1 MRNA-BINDING PROTEIN 1"/>
    <property type="match status" value="1"/>
</dbReference>
<gene>
    <name evidence="3" type="primary">Serbp1</name>
    <name evidence="3" type="ORF">ERIRUB_R14395</name>
</gene>
<feature type="compositionally biased region" description="Basic and acidic residues" evidence="1">
    <location>
        <begin position="141"/>
        <end position="154"/>
    </location>
</feature>
<dbReference type="AlphaFoldDB" id="A0A7K7GYB6"/>
<dbReference type="GO" id="GO:0005737">
    <property type="term" value="C:cytoplasm"/>
    <property type="evidence" value="ECO:0007669"/>
    <property type="project" value="TreeGrafter"/>
</dbReference>
<feature type="non-terminal residue" evidence="3">
    <location>
        <position position="211"/>
    </location>
</feature>
<sequence length="211" mass="23959">GIRRIGRRPDQQQQQQQQQQGEGKPMDRRPERRPPRERRFEKPAEDKGEGGDFSVDKPILDRPLRGRGGLGRGRGRGRGMGRGDGFDSRGKREFDRHSGSDRSGLKHEDKRGGSGSHNWGTVKDELTELDQSAVTEETPEGEEHPPADSENKENEVEEVKEEGPKEMTLDEWKAIQSKDRAKVEFNIRKPNEGADGQWKKGFVLHKSKSEE</sequence>
<dbReference type="GO" id="GO:0005634">
    <property type="term" value="C:nucleus"/>
    <property type="evidence" value="ECO:0007669"/>
    <property type="project" value="TreeGrafter"/>
</dbReference>
<feature type="compositionally biased region" description="Basic and acidic residues" evidence="1">
    <location>
        <begin position="24"/>
        <end position="64"/>
    </location>
</feature>
<evidence type="ECO:0000256" key="1">
    <source>
        <dbReference type="SAM" id="MobiDB-lite"/>
    </source>
</evidence>